<accession>A0A8I3AA50</accession>
<feature type="compositionally biased region" description="Pro residues" evidence="6">
    <location>
        <begin position="371"/>
        <end position="385"/>
    </location>
</feature>
<dbReference type="GO" id="GO:0000978">
    <property type="term" value="F:RNA polymerase II cis-regulatory region sequence-specific DNA binding"/>
    <property type="evidence" value="ECO:0007669"/>
    <property type="project" value="TreeGrafter"/>
</dbReference>
<feature type="region of interest" description="Disordered" evidence="6">
    <location>
        <begin position="518"/>
        <end position="544"/>
    </location>
</feature>
<name>A0A8I3AA50_9AGAM</name>
<dbReference type="GO" id="GO:0046983">
    <property type="term" value="F:protein dimerization activity"/>
    <property type="evidence" value="ECO:0007669"/>
    <property type="project" value="InterPro"/>
</dbReference>
<dbReference type="EMBL" id="JAGFBS010000009">
    <property type="protein sequence ID" value="KAG6377551.1"/>
    <property type="molecule type" value="Genomic_DNA"/>
</dbReference>
<evidence type="ECO:0000256" key="5">
    <source>
        <dbReference type="ARBA" id="ARBA00023242"/>
    </source>
</evidence>
<dbReference type="Pfam" id="PF00010">
    <property type="entry name" value="HLH"/>
    <property type="match status" value="1"/>
</dbReference>
<feature type="region of interest" description="Disordered" evidence="6">
    <location>
        <begin position="294"/>
        <end position="398"/>
    </location>
</feature>
<evidence type="ECO:0000259" key="7">
    <source>
        <dbReference type="PROSITE" id="PS50888"/>
    </source>
</evidence>
<protein>
    <recommendedName>
        <fullName evidence="7">BHLH domain-containing protein</fullName>
    </recommendedName>
</protein>
<gene>
    <name evidence="8" type="ORF">JVT61DRAFT_15366</name>
</gene>
<dbReference type="Gene3D" id="4.10.280.10">
    <property type="entry name" value="Helix-loop-helix DNA-binding domain"/>
    <property type="match status" value="1"/>
</dbReference>
<dbReference type="InterPro" id="IPR052207">
    <property type="entry name" value="Max-like/E-box_TFs"/>
</dbReference>
<dbReference type="InterPro" id="IPR011598">
    <property type="entry name" value="bHLH_dom"/>
</dbReference>
<feature type="region of interest" description="Disordered" evidence="6">
    <location>
        <begin position="419"/>
        <end position="448"/>
    </location>
</feature>
<sequence>MDQIPSQDHQQKDFFAFLFPDSSADQSRQPEAHQRDVLAYHIASRSSYTQHHPKYRWIDQYPIQPATPRSHGHVQLDITSGLRLYTYAYNFSLSCTTDAPRAAVQTHAVASAAAAPEPDSEPDLPTTGMSLSVYALPLIPPHIFPGRSLSETDLCVDSSPLSADKHLLQHMKPIRIRPATRLLPLMVSRLPVRTFAYQRLIPYPSSFPVSSTEIRPTDPDFLSRLNPPFLNSQSSMYNSHALDTMPFPSPQEPSPSNPYMRHPGSVSAPANIAFPSFPSPSDLDISPLTSPWLEAYPHPPNSRMAKRAASPIGDDNARAPRKRPAPIVPASMKVPRNVKSANNTPLLRSTRARRNSSVNETDSPSPVDLGMPPPAPKNPSSPPSSVPTTTSALPTHEELRMTPVTPASIMNLGRLGVSSSLAPVTQPPRVDKGKDSAKTKDASRASRKAWLPLITPGPKLILPAGSATPLNSSSTMSPPAPITRKSHKDAEQKRRDSLKTAYDDLRMLLPPLPLPSDDNFPGEPILPGALPPRGPPKAGGDGPNKGVSKLQLLRCGNDYIRTLNARVDRRDTEIATLRREVLRLRAFSGEEAHKSDIDLDRDLDAVEAGHPKLGLSILDEEGDDGEE</sequence>
<dbReference type="OrthoDB" id="5344169at2759"/>
<dbReference type="InterPro" id="IPR036638">
    <property type="entry name" value="HLH_DNA-bd_sf"/>
</dbReference>
<dbReference type="GO" id="GO:0005634">
    <property type="term" value="C:nucleus"/>
    <property type="evidence" value="ECO:0007669"/>
    <property type="project" value="UniProtKB-SubCell"/>
</dbReference>
<evidence type="ECO:0000256" key="6">
    <source>
        <dbReference type="SAM" id="MobiDB-lite"/>
    </source>
</evidence>
<evidence type="ECO:0000256" key="2">
    <source>
        <dbReference type="ARBA" id="ARBA00023015"/>
    </source>
</evidence>
<evidence type="ECO:0000256" key="4">
    <source>
        <dbReference type="ARBA" id="ARBA00023163"/>
    </source>
</evidence>
<keyword evidence="5" id="KW-0539">Nucleus</keyword>
<dbReference type="PANTHER" id="PTHR15741:SF27">
    <property type="entry name" value="TRANSCRIPTION FACTOR AP-4"/>
    <property type="match status" value="1"/>
</dbReference>
<dbReference type="GO" id="GO:0000981">
    <property type="term" value="F:DNA-binding transcription factor activity, RNA polymerase II-specific"/>
    <property type="evidence" value="ECO:0007669"/>
    <property type="project" value="TreeGrafter"/>
</dbReference>
<feature type="domain" description="BHLH" evidence="7">
    <location>
        <begin position="482"/>
        <end position="563"/>
    </location>
</feature>
<keyword evidence="3" id="KW-0238">DNA-binding</keyword>
<dbReference type="SMART" id="SM00353">
    <property type="entry name" value="HLH"/>
    <property type="match status" value="1"/>
</dbReference>
<evidence type="ECO:0000256" key="1">
    <source>
        <dbReference type="ARBA" id="ARBA00004123"/>
    </source>
</evidence>
<comment type="caution">
    <text evidence="8">The sequence shown here is derived from an EMBL/GenBank/DDBJ whole genome shotgun (WGS) entry which is preliminary data.</text>
</comment>
<reference evidence="8" key="1">
    <citation type="submission" date="2021-03" db="EMBL/GenBank/DDBJ databases">
        <title>Evolutionary innovations through gain and loss of genes in the ectomycorrhizal Boletales.</title>
        <authorList>
            <person name="Wu G."/>
            <person name="Miyauchi S."/>
            <person name="Morin E."/>
            <person name="Yang Z.-L."/>
            <person name="Xu J."/>
            <person name="Martin F.M."/>
        </authorList>
    </citation>
    <scope>NUCLEOTIDE SEQUENCE</scope>
    <source>
        <strain evidence="8">BR01</strain>
    </source>
</reference>
<evidence type="ECO:0000313" key="9">
    <source>
        <dbReference type="Proteomes" id="UP000683000"/>
    </source>
</evidence>
<dbReference type="SUPFAM" id="SSF47459">
    <property type="entry name" value="HLH, helix-loop-helix DNA-binding domain"/>
    <property type="match status" value="1"/>
</dbReference>
<evidence type="ECO:0000256" key="3">
    <source>
        <dbReference type="ARBA" id="ARBA00023125"/>
    </source>
</evidence>
<feature type="compositionally biased region" description="Polar residues" evidence="6">
    <location>
        <begin position="355"/>
        <end position="364"/>
    </location>
</feature>
<dbReference type="AlphaFoldDB" id="A0A8I3AA50"/>
<keyword evidence="9" id="KW-1185">Reference proteome</keyword>
<feature type="region of interest" description="Disordered" evidence="6">
    <location>
        <begin position="465"/>
        <end position="495"/>
    </location>
</feature>
<comment type="subcellular location">
    <subcellularLocation>
        <location evidence="1">Nucleus</location>
    </subcellularLocation>
</comment>
<proteinExistence type="predicted"/>
<keyword evidence="2" id="KW-0805">Transcription regulation</keyword>
<dbReference type="PANTHER" id="PTHR15741">
    <property type="entry name" value="BASIC HELIX-LOOP-HELIX ZIP TRANSCRIPTION FACTOR"/>
    <property type="match status" value="1"/>
</dbReference>
<feature type="compositionally biased region" description="Polar residues" evidence="6">
    <location>
        <begin position="468"/>
        <end position="477"/>
    </location>
</feature>
<feature type="compositionally biased region" description="Basic and acidic residues" evidence="6">
    <location>
        <begin position="429"/>
        <end position="444"/>
    </location>
</feature>
<dbReference type="PROSITE" id="PS50888">
    <property type="entry name" value="BHLH"/>
    <property type="match status" value="1"/>
</dbReference>
<evidence type="ECO:0000313" key="8">
    <source>
        <dbReference type="EMBL" id="KAG6377551.1"/>
    </source>
</evidence>
<organism evidence="8 9">
    <name type="scientific">Boletus reticuloceps</name>
    <dbReference type="NCBI Taxonomy" id="495285"/>
    <lineage>
        <taxon>Eukaryota</taxon>
        <taxon>Fungi</taxon>
        <taxon>Dikarya</taxon>
        <taxon>Basidiomycota</taxon>
        <taxon>Agaricomycotina</taxon>
        <taxon>Agaricomycetes</taxon>
        <taxon>Agaricomycetidae</taxon>
        <taxon>Boletales</taxon>
        <taxon>Boletineae</taxon>
        <taxon>Boletaceae</taxon>
        <taxon>Boletoideae</taxon>
        <taxon>Boletus</taxon>
    </lineage>
</organism>
<dbReference type="Proteomes" id="UP000683000">
    <property type="component" value="Unassembled WGS sequence"/>
</dbReference>
<keyword evidence="4" id="KW-0804">Transcription</keyword>